<dbReference type="NCBIfam" id="TIGR01560">
    <property type="entry name" value="put_DNA_pack"/>
    <property type="match status" value="2"/>
</dbReference>
<dbReference type="RefSeq" id="WP_182305399.1">
    <property type="nucleotide sequence ID" value="NZ_CP059896.1"/>
</dbReference>
<dbReference type="NCBIfam" id="TIGR02215">
    <property type="entry name" value="phage_chp_gp8"/>
    <property type="match status" value="1"/>
</dbReference>
<dbReference type="InterPro" id="IPR021146">
    <property type="entry name" value="Phage_gp6-like_head-tail"/>
</dbReference>
<reference evidence="2" key="1">
    <citation type="journal article" date="2019" name="Int. J. Syst. Evol. Microbiol.">
        <title>The Global Catalogue of Microorganisms (GCM) 10K type strain sequencing project: providing services to taxonomists for standard genome sequencing and annotation.</title>
        <authorList>
            <consortium name="The Broad Institute Genomics Platform"/>
            <consortium name="The Broad Institute Genome Sequencing Center for Infectious Disease"/>
            <person name="Wu L."/>
            <person name="Ma J."/>
        </authorList>
    </citation>
    <scope>NUCLEOTIDE SEQUENCE [LARGE SCALE GENOMIC DNA]</scope>
    <source>
        <strain evidence="2">KCTC 52231</strain>
    </source>
</reference>
<evidence type="ECO:0000313" key="2">
    <source>
        <dbReference type="Proteomes" id="UP001595647"/>
    </source>
</evidence>
<keyword evidence="2" id="KW-1185">Reference proteome</keyword>
<accession>A0ABV7HXG9</accession>
<evidence type="ECO:0000313" key="1">
    <source>
        <dbReference type="EMBL" id="MFC3163064.1"/>
    </source>
</evidence>
<dbReference type="InterPro" id="IPR011738">
    <property type="entry name" value="Phage_CHP"/>
</dbReference>
<comment type="caution">
    <text evidence="1">The sequence shown here is derived from an EMBL/GenBank/DDBJ whole genome shotgun (WGS) entry which is preliminary data.</text>
</comment>
<dbReference type="EMBL" id="JBHRTG010000007">
    <property type="protein sequence ID" value="MFC3163064.1"/>
    <property type="molecule type" value="Genomic_DNA"/>
</dbReference>
<dbReference type="InterPro" id="IPR006450">
    <property type="entry name" value="Phage_HK97_gp6-like"/>
</dbReference>
<sequence length="195" mass="21276">MLRPVRITPPAVSPVSIDEARAHCRVDSDDDDAVILALIDAAVSHLDGWSGVLGRCLIDQDWRISFGDWPACRFMRLPLPDVSAATVKYFDSDNVEQTVSASLFTSIEDERGTVVRFGDSFTFPSVYDDRSDGVRVEFTAGYGAAATDVPPAIRTAILLMVAHWYNNREASAEGPQSEIPFGVSALIAPFRRVGV</sequence>
<dbReference type="Pfam" id="PF05135">
    <property type="entry name" value="Phage_connect_1"/>
    <property type="match status" value="1"/>
</dbReference>
<protein>
    <submittedName>
        <fullName evidence="1">Head-tail connector protein</fullName>
    </submittedName>
</protein>
<name>A0ABV7HXG9_9HYPH</name>
<gene>
    <name evidence="1" type="ORF">ACFOHV_07205</name>
</gene>
<organism evidence="1 2">
    <name type="scientific">Ciceribacter thiooxidans</name>
    <dbReference type="NCBI Taxonomy" id="1969821"/>
    <lineage>
        <taxon>Bacteria</taxon>
        <taxon>Pseudomonadati</taxon>
        <taxon>Pseudomonadota</taxon>
        <taxon>Alphaproteobacteria</taxon>
        <taxon>Hyphomicrobiales</taxon>
        <taxon>Rhizobiaceae</taxon>
        <taxon>Ciceribacter</taxon>
    </lineage>
</organism>
<dbReference type="Gene3D" id="1.10.3230.30">
    <property type="entry name" value="Phage gp6-like head-tail connector protein"/>
    <property type="match status" value="1"/>
</dbReference>
<dbReference type="Proteomes" id="UP001595647">
    <property type="component" value="Unassembled WGS sequence"/>
</dbReference>
<dbReference type="CDD" id="cd08054">
    <property type="entry name" value="gp6"/>
    <property type="match status" value="1"/>
</dbReference>
<proteinExistence type="predicted"/>